<evidence type="ECO:0000256" key="6">
    <source>
        <dbReference type="ARBA" id="ARBA00022741"/>
    </source>
</evidence>
<reference evidence="12" key="1">
    <citation type="submission" date="2018-06" db="EMBL/GenBank/DDBJ databases">
        <authorList>
            <person name="Zhirakovskaya E."/>
        </authorList>
    </citation>
    <scope>NUCLEOTIDE SEQUENCE</scope>
</reference>
<dbReference type="GO" id="GO:0005886">
    <property type="term" value="C:plasma membrane"/>
    <property type="evidence" value="ECO:0007669"/>
    <property type="project" value="TreeGrafter"/>
</dbReference>
<evidence type="ECO:0000256" key="1">
    <source>
        <dbReference type="ARBA" id="ARBA00004870"/>
    </source>
</evidence>
<dbReference type="EMBL" id="UOFX01000022">
    <property type="protein sequence ID" value="VAX07249.1"/>
    <property type="molecule type" value="Genomic_DNA"/>
</dbReference>
<keyword evidence="4" id="KW-0441">Lipid A biosynthesis</keyword>
<evidence type="ECO:0000256" key="3">
    <source>
        <dbReference type="ARBA" id="ARBA00022516"/>
    </source>
</evidence>
<evidence type="ECO:0000256" key="10">
    <source>
        <dbReference type="SAM" id="MobiDB-lite"/>
    </source>
</evidence>
<protein>
    <recommendedName>
        <fullName evidence="2">tetraacyldisaccharide 4'-kinase</fullName>
        <ecNumber evidence="2">2.7.1.130</ecNumber>
    </recommendedName>
</protein>
<evidence type="ECO:0000256" key="7">
    <source>
        <dbReference type="ARBA" id="ARBA00022777"/>
    </source>
</evidence>
<evidence type="ECO:0000256" key="11">
    <source>
        <dbReference type="SAM" id="Phobius"/>
    </source>
</evidence>
<accession>A0A3B1AMT3</accession>
<evidence type="ECO:0000256" key="2">
    <source>
        <dbReference type="ARBA" id="ARBA00012071"/>
    </source>
</evidence>
<organism evidence="12">
    <name type="scientific">hydrothermal vent metagenome</name>
    <dbReference type="NCBI Taxonomy" id="652676"/>
    <lineage>
        <taxon>unclassified sequences</taxon>
        <taxon>metagenomes</taxon>
        <taxon>ecological metagenomes</taxon>
    </lineage>
</organism>
<dbReference type="GO" id="GO:0009245">
    <property type="term" value="P:lipid A biosynthetic process"/>
    <property type="evidence" value="ECO:0007669"/>
    <property type="project" value="UniProtKB-KW"/>
</dbReference>
<keyword evidence="11" id="KW-0812">Transmembrane</keyword>
<sequence>MKQLEEYWSDRNPVSLSLLPLSWLFCLIAWLRRRAFHFGLFKIHQVQAPVIVVGNISVGGTGKTPLVVWLAGYLQQQGFRPGIVARGYGADTGNTPRPVRPDSKVDEVGDEPLLISRRTGCPMFVAPDRVAAARALLAATDCDIIISDDGMQHYALGRDIEIAVIDGRRRFGNSFCLPAGPLREHPSRLKQVDLVIANGQAEMDEHVMHIRASKAVNLVNPEIRCDLEEFSGQRLLALAGIGDPQRFFSMLREHGLHPNEWAFPDHHSFVASDISPDDDFSVLMTEKDAVKCSHIARPRHWYVPIDVEVDEAFSQRLAELLRGLKRG</sequence>
<dbReference type="InterPro" id="IPR003758">
    <property type="entry name" value="LpxK"/>
</dbReference>
<dbReference type="GO" id="GO:0005524">
    <property type="term" value="F:ATP binding"/>
    <property type="evidence" value="ECO:0007669"/>
    <property type="project" value="UniProtKB-KW"/>
</dbReference>
<dbReference type="InterPro" id="IPR027417">
    <property type="entry name" value="P-loop_NTPase"/>
</dbReference>
<name>A0A3B1AMT3_9ZZZZ</name>
<keyword evidence="5 12" id="KW-0808">Transferase</keyword>
<dbReference type="HAMAP" id="MF_00409">
    <property type="entry name" value="LpxK"/>
    <property type="match status" value="1"/>
</dbReference>
<dbReference type="UniPathway" id="UPA00359">
    <property type="reaction ID" value="UER00482"/>
</dbReference>
<keyword evidence="11" id="KW-1133">Transmembrane helix</keyword>
<dbReference type="NCBIfam" id="TIGR00682">
    <property type="entry name" value="lpxK"/>
    <property type="match status" value="1"/>
</dbReference>
<feature type="transmembrane region" description="Helical" evidence="11">
    <location>
        <begin position="12"/>
        <end position="31"/>
    </location>
</feature>
<keyword evidence="8" id="KW-0067">ATP-binding</keyword>
<evidence type="ECO:0000256" key="9">
    <source>
        <dbReference type="ARBA" id="ARBA00023098"/>
    </source>
</evidence>
<keyword evidence="7 12" id="KW-0418">Kinase</keyword>
<keyword evidence="11" id="KW-0472">Membrane</keyword>
<feature type="region of interest" description="Disordered" evidence="10">
    <location>
        <begin position="87"/>
        <end position="106"/>
    </location>
</feature>
<evidence type="ECO:0000256" key="8">
    <source>
        <dbReference type="ARBA" id="ARBA00022840"/>
    </source>
</evidence>
<keyword evidence="3" id="KW-0444">Lipid biosynthesis</keyword>
<evidence type="ECO:0000256" key="4">
    <source>
        <dbReference type="ARBA" id="ARBA00022556"/>
    </source>
</evidence>
<evidence type="ECO:0000256" key="5">
    <source>
        <dbReference type="ARBA" id="ARBA00022679"/>
    </source>
</evidence>
<dbReference type="EC" id="2.7.1.130" evidence="2"/>
<comment type="pathway">
    <text evidence="1">Glycolipid biosynthesis; lipid IV(A) biosynthesis; lipid IV(A) from (3R)-3-hydroxytetradecanoyl-[acyl-carrier-protein] and UDP-N-acetyl-alpha-D-glucosamine: step 6/6.</text>
</comment>
<gene>
    <name evidence="12" type="ORF">MNBD_GAMMA26-1101</name>
</gene>
<proteinExistence type="inferred from homology"/>
<dbReference type="GO" id="GO:0009244">
    <property type="term" value="P:lipopolysaccharide core region biosynthetic process"/>
    <property type="evidence" value="ECO:0007669"/>
    <property type="project" value="TreeGrafter"/>
</dbReference>
<evidence type="ECO:0000313" key="12">
    <source>
        <dbReference type="EMBL" id="VAX07249.1"/>
    </source>
</evidence>
<dbReference type="SUPFAM" id="SSF52540">
    <property type="entry name" value="P-loop containing nucleoside triphosphate hydrolases"/>
    <property type="match status" value="1"/>
</dbReference>
<dbReference type="PANTHER" id="PTHR42724">
    <property type="entry name" value="TETRAACYLDISACCHARIDE 4'-KINASE"/>
    <property type="match status" value="1"/>
</dbReference>
<dbReference type="AlphaFoldDB" id="A0A3B1AMT3"/>
<dbReference type="GO" id="GO:0009029">
    <property type="term" value="F:lipid-A 4'-kinase activity"/>
    <property type="evidence" value="ECO:0007669"/>
    <property type="project" value="UniProtKB-EC"/>
</dbReference>
<keyword evidence="9" id="KW-0443">Lipid metabolism</keyword>
<dbReference type="Pfam" id="PF02606">
    <property type="entry name" value="LpxK"/>
    <property type="match status" value="1"/>
</dbReference>
<dbReference type="PANTHER" id="PTHR42724:SF1">
    <property type="entry name" value="TETRAACYLDISACCHARIDE 4'-KINASE, MITOCHONDRIAL-RELATED"/>
    <property type="match status" value="1"/>
</dbReference>
<keyword evidence="6" id="KW-0547">Nucleotide-binding</keyword>